<organism evidence="1">
    <name type="scientific">Anguilla anguilla</name>
    <name type="common">European freshwater eel</name>
    <name type="synonym">Muraena anguilla</name>
    <dbReference type="NCBI Taxonomy" id="7936"/>
    <lineage>
        <taxon>Eukaryota</taxon>
        <taxon>Metazoa</taxon>
        <taxon>Chordata</taxon>
        <taxon>Craniata</taxon>
        <taxon>Vertebrata</taxon>
        <taxon>Euteleostomi</taxon>
        <taxon>Actinopterygii</taxon>
        <taxon>Neopterygii</taxon>
        <taxon>Teleostei</taxon>
        <taxon>Anguilliformes</taxon>
        <taxon>Anguillidae</taxon>
        <taxon>Anguilla</taxon>
    </lineage>
</organism>
<reference evidence="1" key="1">
    <citation type="submission" date="2014-11" db="EMBL/GenBank/DDBJ databases">
        <authorList>
            <person name="Amaro Gonzalez C."/>
        </authorList>
    </citation>
    <scope>NUCLEOTIDE SEQUENCE</scope>
</reference>
<accession>A0A0E9UMY7</accession>
<reference evidence="1" key="2">
    <citation type="journal article" date="2015" name="Fish Shellfish Immunol.">
        <title>Early steps in the European eel (Anguilla anguilla)-Vibrio vulnificus interaction in the gills: Role of the RtxA13 toxin.</title>
        <authorList>
            <person name="Callol A."/>
            <person name="Pajuelo D."/>
            <person name="Ebbesson L."/>
            <person name="Teles M."/>
            <person name="MacKenzie S."/>
            <person name="Amaro C."/>
        </authorList>
    </citation>
    <scope>NUCLEOTIDE SEQUENCE</scope>
</reference>
<dbReference type="AlphaFoldDB" id="A0A0E9UMY7"/>
<name>A0A0E9UMY7_ANGAN</name>
<sequence length="16" mass="1872">MSRSVFRAKSVTIYNL</sequence>
<proteinExistence type="predicted"/>
<evidence type="ECO:0000313" key="1">
    <source>
        <dbReference type="EMBL" id="JAH66298.1"/>
    </source>
</evidence>
<dbReference type="EMBL" id="GBXM01042279">
    <property type="protein sequence ID" value="JAH66298.1"/>
    <property type="molecule type" value="Transcribed_RNA"/>
</dbReference>
<protein>
    <submittedName>
        <fullName evidence="1">Uncharacterized protein</fullName>
    </submittedName>
</protein>